<name>A0A6A7MWP2_9BURK</name>
<dbReference type="SUPFAM" id="SSF54909">
    <property type="entry name" value="Dimeric alpha+beta barrel"/>
    <property type="match status" value="1"/>
</dbReference>
<reference evidence="2 3" key="1">
    <citation type="submission" date="2019-10" db="EMBL/GenBank/DDBJ databases">
        <title>Two novel species isolated from a subtropical stream in China.</title>
        <authorList>
            <person name="Lu H."/>
        </authorList>
    </citation>
    <scope>NUCLEOTIDE SEQUENCE [LARGE SCALE GENOMIC DNA]</scope>
    <source>
        <strain evidence="2 3">FT29W</strain>
    </source>
</reference>
<evidence type="ECO:0000313" key="3">
    <source>
        <dbReference type="Proteomes" id="UP000440498"/>
    </source>
</evidence>
<feature type="domain" description="Stress-response A/B barrel" evidence="1">
    <location>
        <begin position="2"/>
        <end position="98"/>
    </location>
</feature>
<dbReference type="AlphaFoldDB" id="A0A6A7MWP2"/>
<dbReference type="EMBL" id="WHUG01000001">
    <property type="protein sequence ID" value="MQA37154.1"/>
    <property type="molecule type" value="Genomic_DNA"/>
</dbReference>
<dbReference type="RefSeq" id="WP_152836478.1">
    <property type="nucleotide sequence ID" value="NZ_WHUG01000001.1"/>
</dbReference>
<dbReference type="Proteomes" id="UP000440498">
    <property type="component" value="Unassembled WGS sequence"/>
</dbReference>
<evidence type="ECO:0000259" key="1">
    <source>
        <dbReference type="PROSITE" id="PS51502"/>
    </source>
</evidence>
<comment type="caution">
    <text evidence="2">The sequence shown here is derived from an EMBL/GenBank/DDBJ whole genome shotgun (WGS) entry which is preliminary data.</text>
</comment>
<dbReference type="PANTHER" id="PTHR37832:SF1">
    <property type="entry name" value="STRESS-RESPONSE A_B BARREL DOMAIN-CONTAINING PROTEIN"/>
    <property type="match status" value="1"/>
</dbReference>
<organism evidence="2 3">
    <name type="scientific">Rugamonas aquatica</name>
    <dbReference type="NCBI Taxonomy" id="2743357"/>
    <lineage>
        <taxon>Bacteria</taxon>
        <taxon>Pseudomonadati</taxon>
        <taxon>Pseudomonadota</taxon>
        <taxon>Betaproteobacteria</taxon>
        <taxon>Burkholderiales</taxon>
        <taxon>Oxalobacteraceae</taxon>
        <taxon>Telluria group</taxon>
        <taxon>Rugamonas</taxon>
    </lineage>
</organism>
<gene>
    <name evidence="2" type="ORF">GEV02_03235</name>
</gene>
<keyword evidence="3" id="KW-1185">Reference proteome</keyword>
<dbReference type="InterPro" id="IPR011008">
    <property type="entry name" value="Dimeric_a/b-barrel"/>
</dbReference>
<dbReference type="PANTHER" id="PTHR37832">
    <property type="entry name" value="BLL2683 PROTEIN"/>
    <property type="match status" value="1"/>
</dbReference>
<evidence type="ECO:0000313" key="2">
    <source>
        <dbReference type="EMBL" id="MQA37154.1"/>
    </source>
</evidence>
<sequence length="100" mass="11206">MIKHIVMWKLKDHAEGADRAANAARMKALLDGCIGLVPGLLKLEAVIAQPGLEATYDVMLYSEFTDKAALDEYQNHPDHVAMKPFFVAVRDARQCMDYEI</sequence>
<proteinExistence type="predicted"/>
<dbReference type="SMART" id="SM00886">
    <property type="entry name" value="Dabb"/>
    <property type="match status" value="1"/>
</dbReference>
<accession>A0A6A7MWP2</accession>
<dbReference type="InterPro" id="IPR013097">
    <property type="entry name" value="Dabb"/>
</dbReference>
<dbReference type="PROSITE" id="PS51502">
    <property type="entry name" value="S_R_A_B_BARREL"/>
    <property type="match status" value="1"/>
</dbReference>
<dbReference type="Gene3D" id="3.30.70.100">
    <property type="match status" value="1"/>
</dbReference>
<dbReference type="Pfam" id="PF07876">
    <property type="entry name" value="Dabb"/>
    <property type="match status" value="1"/>
</dbReference>
<protein>
    <submittedName>
        <fullName evidence="2">Dabb family protein</fullName>
    </submittedName>
</protein>